<evidence type="ECO:0000313" key="1">
    <source>
        <dbReference type="EMBL" id="EYC20524.1"/>
    </source>
</evidence>
<sequence>MQNILKDFDSHGCRYCSSTCIVLRVLSKISQCLGYSSRFLSSFRLMPVQRGIRRQVDIAYIYFMADGSVAVLFPNHDFYRSIPRELTESVAFFPVFITRFY</sequence>
<protein>
    <submittedName>
        <fullName evidence="1">Uncharacterized protein</fullName>
    </submittedName>
</protein>
<organism evidence="1 2">
    <name type="scientific">Ancylostoma ceylanicum</name>
    <dbReference type="NCBI Taxonomy" id="53326"/>
    <lineage>
        <taxon>Eukaryota</taxon>
        <taxon>Metazoa</taxon>
        <taxon>Ecdysozoa</taxon>
        <taxon>Nematoda</taxon>
        <taxon>Chromadorea</taxon>
        <taxon>Rhabditida</taxon>
        <taxon>Rhabditina</taxon>
        <taxon>Rhabditomorpha</taxon>
        <taxon>Strongyloidea</taxon>
        <taxon>Ancylostomatidae</taxon>
        <taxon>Ancylostomatinae</taxon>
        <taxon>Ancylostoma</taxon>
    </lineage>
</organism>
<dbReference type="EMBL" id="JARK01001357">
    <property type="protein sequence ID" value="EYC20524.1"/>
    <property type="molecule type" value="Genomic_DNA"/>
</dbReference>
<dbReference type="OrthoDB" id="5876890at2759"/>
<evidence type="ECO:0000313" key="2">
    <source>
        <dbReference type="Proteomes" id="UP000024635"/>
    </source>
</evidence>
<comment type="caution">
    <text evidence="1">The sequence shown here is derived from an EMBL/GenBank/DDBJ whole genome shotgun (WGS) entry which is preliminary data.</text>
</comment>
<reference evidence="2" key="1">
    <citation type="journal article" date="2015" name="Nat. Genet.">
        <title>The genome and transcriptome of the zoonotic hookworm Ancylostoma ceylanicum identify infection-specific gene families.</title>
        <authorList>
            <person name="Schwarz E.M."/>
            <person name="Hu Y."/>
            <person name="Antoshechkin I."/>
            <person name="Miller M.M."/>
            <person name="Sternberg P.W."/>
            <person name="Aroian R.V."/>
        </authorList>
    </citation>
    <scope>NUCLEOTIDE SEQUENCE</scope>
    <source>
        <strain evidence="2">HY135</strain>
    </source>
</reference>
<gene>
    <name evidence="1" type="primary">Acey_s0021.g259</name>
    <name evidence="1" type="ORF">Y032_0021g259</name>
</gene>
<proteinExistence type="predicted"/>
<dbReference type="AlphaFoldDB" id="A0A016UYP0"/>
<dbReference type="Proteomes" id="UP000024635">
    <property type="component" value="Unassembled WGS sequence"/>
</dbReference>
<name>A0A016UYP0_9BILA</name>
<keyword evidence="2" id="KW-1185">Reference proteome</keyword>
<accession>A0A016UYP0</accession>